<dbReference type="GO" id="GO:1901259">
    <property type="term" value="P:chloroplast rRNA processing"/>
    <property type="evidence" value="ECO:0007669"/>
    <property type="project" value="TreeGrafter"/>
</dbReference>
<dbReference type="Gene3D" id="3.30.70.330">
    <property type="match status" value="2"/>
</dbReference>
<dbReference type="SUPFAM" id="SSF54928">
    <property type="entry name" value="RNA-binding domain, RBD"/>
    <property type="match status" value="2"/>
</dbReference>
<evidence type="ECO:0000259" key="4">
    <source>
        <dbReference type="PROSITE" id="PS50102"/>
    </source>
</evidence>
<comment type="caution">
    <text evidence="5">The sequence shown here is derived from an EMBL/GenBank/DDBJ whole genome shotgun (WGS) entry which is preliminary data.</text>
</comment>
<sequence length="432" mass="48125">MAALEAATLSISSLRPSLFKSCSYPKQPPPPPSSSIKLVHIFNSIPRLSLNFSLSPSTNPTRKPCLQLCSTAQETTLEVEPDQTQIENQRRKLYVFNLPWAFSVVDIKNLFGQCGTVTDVEIIKRKDGKNRNFAFVTMASGEEAQAAIDKFDAQEVLERIIRVEFAKKFKKPRSSPTSPTSPTTTSPTSSTSPPSPPTPPAGETQHKLYVSNLAWKVRSSHLREFFSDFNLVSSKVVFESNPGRSAGYGFVSFATEEEAEAAISSLDGKVNENKFICIKIVFELVNRELMDRPIRLKFSQRNVDESKSEKQEEGISEDPPAVAYSIDLDHNLCMILQWICLESCKSLSSNVNVNRCRSSQNHQLSPTSRNKAGSSPKKLEKKKSDAEEERICKSRLHQPLSLLLVITLTPTGSEWRRGVAGSIWMLAWDSGH</sequence>
<dbReference type="InterPro" id="IPR000504">
    <property type="entry name" value="RRM_dom"/>
</dbReference>
<proteinExistence type="predicted"/>
<dbReference type="InterPro" id="IPR050502">
    <property type="entry name" value="Euk_RNA-bind_prot"/>
</dbReference>
<dbReference type="Proteomes" id="UP000323000">
    <property type="component" value="Chromosome 9"/>
</dbReference>
<dbReference type="PROSITE" id="PS50102">
    <property type="entry name" value="RRM"/>
    <property type="match status" value="2"/>
</dbReference>
<feature type="compositionally biased region" description="Polar residues" evidence="3">
    <location>
        <begin position="362"/>
        <end position="373"/>
    </location>
</feature>
<gene>
    <name evidence="5" type="ORF">EZV62_019545</name>
</gene>
<dbReference type="SMART" id="SM00360">
    <property type="entry name" value="RRM"/>
    <property type="match status" value="2"/>
</dbReference>
<feature type="domain" description="RRM" evidence="4">
    <location>
        <begin position="206"/>
        <end position="301"/>
    </location>
</feature>
<dbReference type="InterPro" id="IPR035979">
    <property type="entry name" value="RBD_domain_sf"/>
</dbReference>
<dbReference type="Pfam" id="PF00076">
    <property type="entry name" value="RRM_1"/>
    <property type="match status" value="2"/>
</dbReference>
<keyword evidence="6" id="KW-1185">Reference proteome</keyword>
<dbReference type="GO" id="GO:0003729">
    <property type="term" value="F:mRNA binding"/>
    <property type="evidence" value="ECO:0007669"/>
    <property type="project" value="TreeGrafter"/>
</dbReference>
<dbReference type="EMBL" id="VAHF01000009">
    <property type="protein sequence ID" value="TXG54289.1"/>
    <property type="molecule type" value="Genomic_DNA"/>
</dbReference>
<feature type="region of interest" description="Disordered" evidence="3">
    <location>
        <begin position="359"/>
        <end position="388"/>
    </location>
</feature>
<evidence type="ECO:0000256" key="3">
    <source>
        <dbReference type="SAM" id="MobiDB-lite"/>
    </source>
</evidence>
<dbReference type="OrthoDB" id="439808at2759"/>
<accession>A0A5C7HBR3</accession>
<name>A0A5C7HBR3_9ROSI</name>
<dbReference type="AlphaFoldDB" id="A0A5C7HBR3"/>
<reference evidence="6" key="1">
    <citation type="journal article" date="2019" name="Gigascience">
        <title>De novo genome assembly of the endangered Acer yangbiense, a plant species with extremely small populations endemic to Yunnan Province, China.</title>
        <authorList>
            <person name="Yang J."/>
            <person name="Wariss H.M."/>
            <person name="Tao L."/>
            <person name="Zhang R."/>
            <person name="Yun Q."/>
            <person name="Hollingsworth P."/>
            <person name="Dao Z."/>
            <person name="Luo G."/>
            <person name="Guo H."/>
            <person name="Ma Y."/>
            <person name="Sun W."/>
        </authorList>
    </citation>
    <scope>NUCLEOTIDE SEQUENCE [LARGE SCALE GENOMIC DNA]</scope>
    <source>
        <strain evidence="6">cv. Malutang</strain>
    </source>
</reference>
<evidence type="ECO:0000313" key="5">
    <source>
        <dbReference type="EMBL" id="TXG54289.1"/>
    </source>
</evidence>
<keyword evidence="1 2" id="KW-0694">RNA-binding</keyword>
<feature type="domain" description="RRM" evidence="4">
    <location>
        <begin position="91"/>
        <end position="168"/>
    </location>
</feature>
<organism evidence="5 6">
    <name type="scientific">Acer yangbiense</name>
    <dbReference type="NCBI Taxonomy" id="1000413"/>
    <lineage>
        <taxon>Eukaryota</taxon>
        <taxon>Viridiplantae</taxon>
        <taxon>Streptophyta</taxon>
        <taxon>Embryophyta</taxon>
        <taxon>Tracheophyta</taxon>
        <taxon>Spermatophyta</taxon>
        <taxon>Magnoliopsida</taxon>
        <taxon>eudicotyledons</taxon>
        <taxon>Gunneridae</taxon>
        <taxon>Pentapetalae</taxon>
        <taxon>rosids</taxon>
        <taxon>malvids</taxon>
        <taxon>Sapindales</taxon>
        <taxon>Sapindaceae</taxon>
        <taxon>Hippocastanoideae</taxon>
        <taxon>Acereae</taxon>
        <taxon>Acer</taxon>
    </lineage>
</organism>
<feature type="region of interest" description="Disordered" evidence="3">
    <location>
        <begin position="171"/>
        <end position="204"/>
    </location>
</feature>
<feature type="compositionally biased region" description="Low complexity" evidence="3">
    <location>
        <begin position="174"/>
        <end position="192"/>
    </location>
</feature>
<evidence type="ECO:0000313" key="6">
    <source>
        <dbReference type="Proteomes" id="UP000323000"/>
    </source>
</evidence>
<dbReference type="PANTHER" id="PTHR48025">
    <property type="entry name" value="OS02G0815200 PROTEIN"/>
    <property type="match status" value="1"/>
</dbReference>
<dbReference type="CDD" id="cd00590">
    <property type="entry name" value="RRM_SF"/>
    <property type="match status" value="1"/>
</dbReference>
<protein>
    <recommendedName>
        <fullName evidence="4">RRM domain-containing protein</fullName>
    </recommendedName>
</protein>
<dbReference type="PANTHER" id="PTHR48025:SF6">
    <property type="entry name" value="RRM DOMAIN-CONTAINING PROTEIN"/>
    <property type="match status" value="1"/>
</dbReference>
<evidence type="ECO:0000256" key="2">
    <source>
        <dbReference type="PROSITE-ProRule" id="PRU00176"/>
    </source>
</evidence>
<dbReference type="InterPro" id="IPR012677">
    <property type="entry name" value="Nucleotide-bd_a/b_plait_sf"/>
</dbReference>
<evidence type="ECO:0000256" key="1">
    <source>
        <dbReference type="ARBA" id="ARBA00022884"/>
    </source>
</evidence>
<dbReference type="GO" id="GO:0009535">
    <property type="term" value="C:chloroplast thylakoid membrane"/>
    <property type="evidence" value="ECO:0007669"/>
    <property type="project" value="TreeGrafter"/>
</dbReference>